<proteinExistence type="predicted"/>
<dbReference type="SUPFAM" id="SSF52540">
    <property type="entry name" value="P-loop containing nucleoside triphosphate hydrolases"/>
    <property type="match status" value="1"/>
</dbReference>
<dbReference type="PANTHER" id="PTHR47977">
    <property type="entry name" value="RAS-RELATED PROTEIN RAB"/>
    <property type="match status" value="1"/>
</dbReference>
<name>A0A6C0BZT9_9ZZZZ</name>
<dbReference type="Pfam" id="PF00071">
    <property type="entry name" value="Ras"/>
    <property type="match status" value="1"/>
</dbReference>
<dbReference type="GO" id="GO:0005525">
    <property type="term" value="F:GTP binding"/>
    <property type="evidence" value="ECO:0007669"/>
    <property type="project" value="UniProtKB-KW"/>
</dbReference>
<protein>
    <submittedName>
        <fullName evidence="3">Uncharacterized protein</fullName>
    </submittedName>
</protein>
<dbReference type="SMART" id="SM00173">
    <property type="entry name" value="RAS"/>
    <property type="match status" value="1"/>
</dbReference>
<dbReference type="PROSITE" id="PS51419">
    <property type="entry name" value="RAB"/>
    <property type="match status" value="1"/>
</dbReference>
<dbReference type="GO" id="GO:0003924">
    <property type="term" value="F:GTPase activity"/>
    <property type="evidence" value="ECO:0007669"/>
    <property type="project" value="InterPro"/>
</dbReference>
<dbReference type="InterPro" id="IPR050227">
    <property type="entry name" value="Rab"/>
</dbReference>
<dbReference type="SMART" id="SM00174">
    <property type="entry name" value="RHO"/>
    <property type="match status" value="1"/>
</dbReference>
<evidence type="ECO:0000313" key="3">
    <source>
        <dbReference type="EMBL" id="QHS97034.1"/>
    </source>
</evidence>
<evidence type="ECO:0000256" key="1">
    <source>
        <dbReference type="ARBA" id="ARBA00022741"/>
    </source>
</evidence>
<organism evidence="3">
    <name type="scientific">viral metagenome</name>
    <dbReference type="NCBI Taxonomy" id="1070528"/>
    <lineage>
        <taxon>unclassified sequences</taxon>
        <taxon>metagenomes</taxon>
        <taxon>organismal metagenomes</taxon>
    </lineage>
</organism>
<dbReference type="PRINTS" id="PR00449">
    <property type="entry name" value="RASTRNSFRMNG"/>
</dbReference>
<dbReference type="InterPro" id="IPR027417">
    <property type="entry name" value="P-loop_NTPase"/>
</dbReference>
<evidence type="ECO:0000256" key="2">
    <source>
        <dbReference type="ARBA" id="ARBA00023134"/>
    </source>
</evidence>
<dbReference type="SMART" id="SM00176">
    <property type="entry name" value="RAN"/>
    <property type="match status" value="1"/>
</dbReference>
<accession>A0A6C0BZT9</accession>
<dbReference type="AlphaFoldDB" id="A0A6C0BZT9"/>
<dbReference type="InterPro" id="IPR001806">
    <property type="entry name" value="Small_GTPase"/>
</dbReference>
<dbReference type="SMART" id="SM00175">
    <property type="entry name" value="RAB"/>
    <property type="match status" value="1"/>
</dbReference>
<dbReference type="EMBL" id="MN739284">
    <property type="protein sequence ID" value="QHS97034.1"/>
    <property type="molecule type" value="Genomic_DNA"/>
</dbReference>
<keyword evidence="2" id="KW-0342">GTP-binding</keyword>
<dbReference type="FunFam" id="3.40.50.300:FF:000808">
    <property type="entry name" value="Small GTP-binding protein, putative"/>
    <property type="match status" value="1"/>
</dbReference>
<dbReference type="Gene3D" id="3.40.50.300">
    <property type="entry name" value="P-loop containing nucleotide triphosphate hydrolases"/>
    <property type="match status" value="1"/>
</dbReference>
<sequence>MNKKSRGGEIPIVYKIVFMGDSGVGKTSLATRIACDTYNSHGDATIGASYFSKFIEKNNRKYSFNIWDTAGQEKYRCLVPLYYNNADAAIIVYDITNNISFSEAKKRVSELRKETSISVILFIGNKSDLEDKRQVSMKEATEYCEEADILFDETSAKLDVNVKNILNNILDKLPSQPEYTDELVSILPSDNLGQRYCCY</sequence>
<dbReference type="NCBIfam" id="TIGR00231">
    <property type="entry name" value="small_GTP"/>
    <property type="match status" value="1"/>
</dbReference>
<dbReference type="PROSITE" id="PS51421">
    <property type="entry name" value="RAS"/>
    <property type="match status" value="1"/>
</dbReference>
<dbReference type="InterPro" id="IPR005225">
    <property type="entry name" value="Small_GTP-bd"/>
</dbReference>
<keyword evidence="1" id="KW-0547">Nucleotide-binding</keyword>
<reference evidence="3" key="1">
    <citation type="journal article" date="2020" name="Nature">
        <title>Giant virus diversity and host interactions through global metagenomics.</title>
        <authorList>
            <person name="Schulz F."/>
            <person name="Roux S."/>
            <person name="Paez-Espino D."/>
            <person name="Jungbluth S."/>
            <person name="Walsh D.A."/>
            <person name="Denef V.J."/>
            <person name="McMahon K.D."/>
            <person name="Konstantinidis K.T."/>
            <person name="Eloe-Fadrosh E.A."/>
            <person name="Kyrpides N.C."/>
            <person name="Woyke T."/>
        </authorList>
    </citation>
    <scope>NUCLEOTIDE SEQUENCE</scope>
    <source>
        <strain evidence="3">GVMAG-M-3300020166-5</strain>
    </source>
</reference>